<gene>
    <name evidence="5" type="ORF">IFJ75_13460</name>
</gene>
<keyword evidence="1" id="KW-0805">Transcription regulation</keyword>
<dbReference type="Gene3D" id="1.10.10.10">
    <property type="entry name" value="Winged helix-like DNA-binding domain superfamily/Winged helix DNA-binding domain"/>
    <property type="match status" value="1"/>
</dbReference>
<name>A0A975GX89_9CAUL</name>
<dbReference type="AlphaFoldDB" id="A0A975GX89"/>
<dbReference type="InterPro" id="IPR000595">
    <property type="entry name" value="cNMP-bd_dom"/>
</dbReference>
<dbReference type="InterPro" id="IPR014710">
    <property type="entry name" value="RmlC-like_jellyroll"/>
</dbReference>
<dbReference type="GO" id="GO:0003677">
    <property type="term" value="F:DNA binding"/>
    <property type="evidence" value="ECO:0007669"/>
    <property type="project" value="UniProtKB-KW"/>
</dbReference>
<organism evidence="5 6">
    <name type="scientific">Brevundimonas goettingensis</name>
    <dbReference type="NCBI Taxonomy" id="2774190"/>
    <lineage>
        <taxon>Bacteria</taxon>
        <taxon>Pseudomonadati</taxon>
        <taxon>Pseudomonadota</taxon>
        <taxon>Alphaproteobacteria</taxon>
        <taxon>Caulobacterales</taxon>
        <taxon>Caulobacteraceae</taxon>
        <taxon>Brevundimonas</taxon>
    </lineage>
</organism>
<dbReference type="Pfam" id="PF00027">
    <property type="entry name" value="cNMP_binding"/>
    <property type="match status" value="1"/>
</dbReference>
<evidence type="ECO:0000313" key="5">
    <source>
        <dbReference type="EMBL" id="QTC90280.1"/>
    </source>
</evidence>
<dbReference type="EMBL" id="CP062222">
    <property type="protein sequence ID" value="QTC90280.1"/>
    <property type="molecule type" value="Genomic_DNA"/>
</dbReference>
<dbReference type="KEGG" id="bgoe:IFJ75_13460"/>
<dbReference type="SUPFAM" id="SSF46785">
    <property type="entry name" value="Winged helix' DNA-binding domain"/>
    <property type="match status" value="1"/>
</dbReference>
<evidence type="ECO:0000256" key="2">
    <source>
        <dbReference type="ARBA" id="ARBA00023125"/>
    </source>
</evidence>
<evidence type="ECO:0000313" key="6">
    <source>
        <dbReference type="Proteomes" id="UP000663918"/>
    </source>
</evidence>
<evidence type="ECO:0000256" key="3">
    <source>
        <dbReference type="ARBA" id="ARBA00023163"/>
    </source>
</evidence>
<dbReference type="Proteomes" id="UP000663918">
    <property type="component" value="Chromosome"/>
</dbReference>
<feature type="domain" description="HTH crp-type" evidence="4">
    <location>
        <begin position="152"/>
        <end position="226"/>
    </location>
</feature>
<dbReference type="Gene3D" id="2.60.120.10">
    <property type="entry name" value="Jelly Rolls"/>
    <property type="match status" value="1"/>
</dbReference>
<dbReference type="InterPro" id="IPR018490">
    <property type="entry name" value="cNMP-bd_dom_sf"/>
</dbReference>
<accession>A0A975GX89</accession>
<evidence type="ECO:0000256" key="1">
    <source>
        <dbReference type="ARBA" id="ARBA00023015"/>
    </source>
</evidence>
<evidence type="ECO:0000259" key="4">
    <source>
        <dbReference type="PROSITE" id="PS51063"/>
    </source>
</evidence>
<dbReference type="SMART" id="SM00419">
    <property type="entry name" value="HTH_CRP"/>
    <property type="match status" value="1"/>
</dbReference>
<dbReference type="GO" id="GO:0006355">
    <property type="term" value="P:regulation of DNA-templated transcription"/>
    <property type="evidence" value="ECO:0007669"/>
    <property type="project" value="InterPro"/>
</dbReference>
<dbReference type="Pfam" id="PF13545">
    <property type="entry name" value="HTH_Crp_2"/>
    <property type="match status" value="1"/>
</dbReference>
<keyword evidence="2" id="KW-0238">DNA-binding</keyword>
<keyword evidence="6" id="KW-1185">Reference proteome</keyword>
<dbReference type="PROSITE" id="PS51063">
    <property type="entry name" value="HTH_CRP_2"/>
    <property type="match status" value="1"/>
</dbReference>
<dbReference type="InterPro" id="IPR036388">
    <property type="entry name" value="WH-like_DNA-bd_sf"/>
</dbReference>
<protein>
    <submittedName>
        <fullName evidence="5">Crp/Fnr family transcriptional regulator</fullName>
    </submittedName>
</protein>
<dbReference type="CDD" id="cd00038">
    <property type="entry name" value="CAP_ED"/>
    <property type="match status" value="1"/>
</dbReference>
<sequence length="246" mass="27255">MTEPSEPPMSLLTEKLERRDVLTDLEKAAISDLLDPPREVKALSDIVAEHSRPDHSTLLLGGFAGRYVTLADGRRQITQISVAGDFVDLHSLLMKQMDHGVVALTDVTVANASHRGLRAITERHPHLTRVLWLDTIVDAAIHRQWIAAMGRRTGLAQLAHLLAELCLRLEVVGLARERTFELPLSQAVLGDALGLSAVHVSRLVGDLRESGLVQWVHPTVKILDWDGLVRIAEFDPTYLRLHSEPV</sequence>
<dbReference type="InterPro" id="IPR036390">
    <property type="entry name" value="WH_DNA-bd_sf"/>
</dbReference>
<dbReference type="SUPFAM" id="SSF51206">
    <property type="entry name" value="cAMP-binding domain-like"/>
    <property type="match status" value="1"/>
</dbReference>
<proteinExistence type="predicted"/>
<reference evidence="5" key="1">
    <citation type="submission" date="2020-09" db="EMBL/GenBank/DDBJ databases">
        <title>Brevundimonas sp. LVF2 isolated from a puddle in Goettingen, Germany.</title>
        <authorList>
            <person name="Friedrich I."/>
            <person name="Klassen A."/>
            <person name="Hannes N."/>
            <person name="Schneider D."/>
            <person name="Hertel R."/>
            <person name="Daniel R."/>
        </authorList>
    </citation>
    <scope>NUCLEOTIDE SEQUENCE</scope>
    <source>
        <strain evidence="5">LVF2</strain>
    </source>
</reference>
<dbReference type="InterPro" id="IPR012318">
    <property type="entry name" value="HTH_CRP"/>
</dbReference>
<keyword evidence="3" id="KW-0804">Transcription</keyword>